<keyword evidence="2" id="KW-1185">Reference proteome</keyword>
<proteinExistence type="predicted"/>
<dbReference type="Proteomes" id="UP000324897">
    <property type="component" value="Chromosome 3"/>
</dbReference>
<gene>
    <name evidence="1" type="ORF">EJB05_41318</name>
</gene>
<reference evidence="1 2" key="1">
    <citation type="journal article" date="2019" name="Sci. Rep.">
        <title>A high-quality genome of Eragrostis curvula grass provides insights into Poaceae evolution and supports new strategies to enhance forage quality.</title>
        <authorList>
            <person name="Carballo J."/>
            <person name="Santos B.A.C.M."/>
            <person name="Zappacosta D."/>
            <person name="Garbus I."/>
            <person name="Selva J.P."/>
            <person name="Gallo C.A."/>
            <person name="Diaz A."/>
            <person name="Albertini E."/>
            <person name="Caccamo M."/>
            <person name="Echenique V."/>
        </authorList>
    </citation>
    <scope>NUCLEOTIDE SEQUENCE [LARGE SCALE GENOMIC DNA]</scope>
    <source>
        <strain evidence="2">cv. Victoria</strain>
        <tissue evidence="1">Leaf</tissue>
    </source>
</reference>
<protein>
    <submittedName>
        <fullName evidence="1">Uncharacterized protein</fullName>
    </submittedName>
</protein>
<organism evidence="1 2">
    <name type="scientific">Eragrostis curvula</name>
    <name type="common">weeping love grass</name>
    <dbReference type="NCBI Taxonomy" id="38414"/>
    <lineage>
        <taxon>Eukaryota</taxon>
        <taxon>Viridiplantae</taxon>
        <taxon>Streptophyta</taxon>
        <taxon>Embryophyta</taxon>
        <taxon>Tracheophyta</taxon>
        <taxon>Spermatophyta</taxon>
        <taxon>Magnoliopsida</taxon>
        <taxon>Liliopsida</taxon>
        <taxon>Poales</taxon>
        <taxon>Poaceae</taxon>
        <taxon>PACMAD clade</taxon>
        <taxon>Chloridoideae</taxon>
        <taxon>Eragrostideae</taxon>
        <taxon>Eragrostidinae</taxon>
        <taxon>Eragrostis</taxon>
    </lineage>
</organism>
<sequence length="185" mass="20165">MLGSSCSSSACYGRRDCSTPSRMARRRACRIVFEAGEGHGRETMPRHGLGVYGEQRAASTPACFSQERWDRAIGAPVPSSLNTLRNKRSYIGPGELLWFQFKLLSYEFVLFAKFLVDSKGVFEVVMLGKAMATTARSPSDSCQPETPAKEMITLVNSVQVLSKKKRGSDGFVAATSNSVVVINAV</sequence>
<dbReference type="Gramene" id="TVU07940">
    <property type="protein sequence ID" value="TVU07940"/>
    <property type="gene ID" value="EJB05_41318"/>
</dbReference>
<comment type="caution">
    <text evidence="1">The sequence shown here is derived from an EMBL/GenBank/DDBJ whole genome shotgun (WGS) entry which is preliminary data.</text>
</comment>
<evidence type="ECO:0000313" key="1">
    <source>
        <dbReference type="EMBL" id="TVU07940.1"/>
    </source>
</evidence>
<evidence type="ECO:0000313" key="2">
    <source>
        <dbReference type="Proteomes" id="UP000324897"/>
    </source>
</evidence>
<dbReference type="AlphaFoldDB" id="A0A5J9T946"/>
<dbReference type="EMBL" id="RWGY01000039">
    <property type="protein sequence ID" value="TVU07940.1"/>
    <property type="molecule type" value="Genomic_DNA"/>
</dbReference>
<name>A0A5J9T946_9POAL</name>
<accession>A0A5J9T946</accession>
<feature type="non-terminal residue" evidence="1">
    <location>
        <position position="1"/>
    </location>
</feature>